<feature type="compositionally biased region" description="Basic and acidic residues" evidence="1">
    <location>
        <begin position="118"/>
        <end position="133"/>
    </location>
</feature>
<evidence type="ECO:0000313" key="4">
    <source>
        <dbReference type="Proteomes" id="UP001632038"/>
    </source>
</evidence>
<evidence type="ECO:0000313" key="3">
    <source>
        <dbReference type="EMBL" id="KAL3642284.1"/>
    </source>
</evidence>
<sequence length="185" mass="20348">MAITASRSVLSVFLLILVISDEVVGVRNGHMLSPDMTEVKDFAVVEYIKNTNVPVRTARLIDSGLTKARELYLCRLTISAKVGTVGRKIVEKKYKARVAVWRSGDGDKMELLSFETIRGPDDKEEPVDYHSTEETSSSSSSSSSNTNQTLTPEERAGLVDRLKNTAPRDLMKGASTSRNKNKVIG</sequence>
<keyword evidence="4" id="KW-1185">Reference proteome</keyword>
<evidence type="ECO:0000256" key="1">
    <source>
        <dbReference type="SAM" id="MobiDB-lite"/>
    </source>
</evidence>
<dbReference type="AlphaFoldDB" id="A0ABD3DKA8"/>
<proteinExistence type="predicted"/>
<reference evidence="4" key="1">
    <citation type="journal article" date="2024" name="IScience">
        <title>Strigolactones Initiate the Formation of Haustorium-like Structures in Castilleja.</title>
        <authorList>
            <person name="Buerger M."/>
            <person name="Peterson D."/>
            <person name="Chory J."/>
        </authorList>
    </citation>
    <scope>NUCLEOTIDE SEQUENCE [LARGE SCALE GENOMIC DNA]</scope>
</reference>
<keyword evidence="2" id="KW-0732">Signal</keyword>
<feature type="compositionally biased region" description="Basic and acidic residues" evidence="1">
    <location>
        <begin position="152"/>
        <end position="163"/>
    </location>
</feature>
<protein>
    <submittedName>
        <fullName evidence="3">Uncharacterized protein</fullName>
    </submittedName>
</protein>
<dbReference type="EMBL" id="JAVIJP010000016">
    <property type="protein sequence ID" value="KAL3642284.1"/>
    <property type="molecule type" value="Genomic_DNA"/>
</dbReference>
<dbReference type="Proteomes" id="UP001632038">
    <property type="component" value="Unassembled WGS sequence"/>
</dbReference>
<comment type="caution">
    <text evidence="3">The sequence shown here is derived from an EMBL/GenBank/DDBJ whole genome shotgun (WGS) entry which is preliminary data.</text>
</comment>
<feature type="chain" id="PRO_5044860683" evidence="2">
    <location>
        <begin position="26"/>
        <end position="185"/>
    </location>
</feature>
<feature type="region of interest" description="Disordered" evidence="1">
    <location>
        <begin position="113"/>
        <end position="185"/>
    </location>
</feature>
<feature type="compositionally biased region" description="Low complexity" evidence="1">
    <location>
        <begin position="134"/>
        <end position="144"/>
    </location>
</feature>
<evidence type="ECO:0000256" key="2">
    <source>
        <dbReference type="SAM" id="SignalP"/>
    </source>
</evidence>
<feature type="signal peptide" evidence="2">
    <location>
        <begin position="1"/>
        <end position="25"/>
    </location>
</feature>
<gene>
    <name evidence="3" type="ORF">CASFOL_013099</name>
</gene>
<organism evidence="3 4">
    <name type="scientific">Castilleja foliolosa</name>
    <dbReference type="NCBI Taxonomy" id="1961234"/>
    <lineage>
        <taxon>Eukaryota</taxon>
        <taxon>Viridiplantae</taxon>
        <taxon>Streptophyta</taxon>
        <taxon>Embryophyta</taxon>
        <taxon>Tracheophyta</taxon>
        <taxon>Spermatophyta</taxon>
        <taxon>Magnoliopsida</taxon>
        <taxon>eudicotyledons</taxon>
        <taxon>Gunneridae</taxon>
        <taxon>Pentapetalae</taxon>
        <taxon>asterids</taxon>
        <taxon>lamiids</taxon>
        <taxon>Lamiales</taxon>
        <taxon>Orobanchaceae</taxon>
        <taxon>Pedicularideae</taxon>
        <taxon>Castillejinae</taxon>
        <taxon>Castilleja</taxon>
    </lineage>
</organism>
<accession>A0ABD3DKA8</accession>
<name>A0ABD3DKA8_9LAMI</name>